<evidence type="ECO:0000256" key="6">
    <source>
        <dbReference type="ARBA" id="ARBA00022683"/>
    </source>
</evidence>
<organism evidence="9 10">
    <name type="scientific">Lactobacillus hominis DSM 23910 = CRBIP 24.179</name>
    <dbReference type="NCBI Taxonomy" id="1423758"/>
    <lineage>
        <taxon>Bacteria</taxon>
        <taxon>Bacillati</taxon>
        <taxon>Bacillota</taxon>
        <taxon>Bacilli</taxon>
        <taxon>Lactobacillales</taxon>
        <taxon>Lactobacillaceae</taxon>
        <taxon>Lactobacillus</taxon>
    </lineage>
</organism>
<evidence type="ECO:0000256" key="3">
    <source>
        <dbReference type="ARBA" id="ARBA00022490"/>
    </source>
</evidence>
<dbReference type="CDD" id="cd00006">
    <property type="entry name" value="PTS_IIA_man"/>
    <property type="match status" value="1"/>
</dbReference>
<keyword evidence="2" id="KW-0813">Transport</keyword>
<comment type="caution">
    <text evidence="9">The sequence shown here is derived from an EMBL/GenBank/DDBJ whole genome shotgun (WGS) entry which is preliminary data.</text>
</comment>
<evidence type="ECO:0000256" key="4">
    <source>
        <dbReference type="ARBA" id="ARBA00022597"/>
    </source>
</evidence>
<keyword evidence="3" id="KW-0963">Cytoplasm</keyword>
<keyword evidence="7" id="KW-0418">Kinase</keyword>
<dbReference type="GO" id="GO:0009401">
    <property type="term" value="P:phosphoenolpyruvate-dependent sugar phosphotransferase system"/>
    <property type="evidence" value="ECO:0007669"/>
    <property type="project" value="UniProtKB-KW"/>
</dbReference>
<dbReference type="PROSITE" id="PS51096">
    <property type="entry name" value="PTS_EIIA_TYPE_4"/>
    <property type="match status" value="1"/>
</dbReference>
<dbReference type="InterPro" id="IPR036662">
    <property type="entry name" value="PTS_EIIA_man-typ_sf"/>
</dbReference>
<dbReference type="Gene3D" id="3.40.50.510">
    <property type="entry name" value="Phosphotransferase system, mannose-type IIA component"/>
    <property type="match status" value="1"/>
</dbReference>
<evidence type="ECO:0000256" key="1">
    <source>
        <dbReference type="ARBA" id="ARBA00004496"/>
    </source>
</evidence>
<dbReference type="STRING" id="1423758.FC41_GL000627"/>
<dbReference type="PANTHER" id="PTHR33799">
    <property type="entry name" value="PTS PERMEASE-RELATED-RELATED"/>
    <property type="match status" value="1"/>
</dbReference>
<feature type="domain" description="PTS EIIA type-4" evidence="8">
    <location>
        <begin position="2"/>
        <end position="133"/>
    </location>
</feature>
<comment type="subcellular location">
    <subcellularLocation>
        <location evidence="1">Cytoplasm</location>
    </subcellularLocation>
</comment>
<evidence type="ECO:0000256" key="7">
    <source>
        <dbReference type="ARBA" id="ARBA00022777"/>
    </source>
</evidence>
<sequence length="133" mass="14614">MAKDLVLISHGRMAEEVKKSAELIMGPQDHIHTVVLLPEEGPEDFEKKFNDTIKDFDEPDITVFADLMGGTPANTVSRLIMSGNDKIHLIAGMNLAMVIEWLNSQMVGNDSDYVNAGKAGIVDINQMLASMKK</sequence>
<dbReference type="SUPFAM" id="SSF53062">
    <property type="entry name" value="PTS system fructose IIA component-like"/>
    <property type="match status" value="1"/>
</dbReference>
<dbReference type="Pfam" id="PF03610">
    <property type="entry name" value="EIIA-man"/>
    <property type="match status" value="1"/>
</dbReference>
<keyword evidence="4" id="KW-0762">Sugar transport</keyword>
<dbReference type="InterPro" id="IPR033887">
    <property type="entry name" value="PTS_IIA_man"/>
</dbReference>
<dbReference type="PATRIC" id="fig|1423758.3.peg.633"/>
<keyword evidence="6" id="KW-0598">Phosphotransferase system</keyword>
<reference evidence="9 10" key="1">
    <citation type="submission" date="2012-06" db="EMBL/GenBank/DDBJ databases">
        <title>Draft Genome Sequence of Lactobacillus hominis Strain CRBIP 24.179T, isolated from human intestine.</title>
        <authorList>
            <person name="Cousin S."/>
            <person name="Ma L."/>
            <person name="Bizet C."/>
            <person name="Loux V."/>
            <person name="Bouchier C."/>
            <person name="Clermont D."/>
            <person name="Creno S."/>
        </authorList>
    </citation>
    <scope>NUCLEOTIDE SEQUENCE [LARGE SCALE GENOMIC DNA]</scope>
    <source>
        <strain evidence="10">CRBIP 24.179T</strain>
    </source>
</reference>
<dbReference type="InterPro" id="IPR004701">
    <property type="entry name" value="PTS_EIIA_man-typ"/>
</dbReference>
<dbReference type="eggNOG" id="COG2893">
    <property type="taxonomic scope" value="Bacteria"/>
</dbReference>
<dbReference type="Proteomes" id="UP000009320">
    <property type="component" value="Unassembled WGS sequence"/>
</dbReference>
<dbReference type="RefSeq" id="WP_008471096.1">
    <property type="nucleotide sequence ID" value="NZ_AYZP01000014.1"/>
</dbReference>
<dbReference type="OrthoDB" id="6623712at2"/>
<dbReference type="EMBL" id="CAKE01000015">
    <property type="protein sequence ID" value="CCI82110.1"/>
    <property type="molecule type" value="Genomic_DNA"/>
</dbReference>
<evidence type="ECO:0000256" key="5">
    <source>
        <dbReference type="ARBA" id="ARBA00022679"/>
    </source>
</evidence>
<dbReference type="GO" id="GO:0016301">
    <property type="term" value="F:kinase activity"/>
    <property type="evidence" value="ECO:0007669"/>
    <property type="project" value="UniProtKB-KW"/>
</dbReference>
<evidence type="ECO:0000313" key="9">
    <source>
        <dbReference type="EMBL" id="CCI82110.1"/>
    </source>
</evidence>
<protein>
    <submittedName>
        <fullName evidence="9">PTS family mannose/fructose/sorbose porter component IIA</fullName>
    </submittedName>
</protein>
<keyword evidence="10" id="KW-1185">Reference proteome</keyword>
<dbReference type="PANTHER" id="PTHR33799:SF1">
    <property type="entry name" value="PTS SYSTEM MANNOSE-SPECIFIC EIIAB COMPONENT-RELATED"/>
    <property type="match status" value="1"/>
</dbReference>
<dbReference type="AlphaFoldDB" id="I7KHG5"/>
<evidence type="ECO:0000313" key="10">
    <source>
        <dbReference type="Proteomes" id="UP000009320"/>
    </source>
</evidence>
<dbReference type="InterPro" id="IPR051471">
    <property type="entry name" value="Bacterial_PTS_sugar_comp"/>
</dbReference>
<evidence type="ECO:0000259" key="8">
    <source>
        <dbReference type="PROSITE" id="PS51096"/>
    </source>
</evidence>
<dbReference type="GO" id="GO:0016020">
    <property type="term" value="C:membrane"/>
    <property type="evidence" value="ECO:0007669"/>
    <property type="project" value="InterPro"/>
</dbReference>
<name>I7KHG5_9LACO</name>
<dbReference type="GeneID" id="82847331"/>
<accession>I7KHG5</accession>
<gene>
    <name evidence="9" type="ORF">BN55_02045</name>
</gene>
<keyword evidence="5" id="KW-0808">Transferase</keyword>
<proteinExistence type="predicted"/>
<evidence type="ECO:0000256" key="2">
    <source>
        <dbReference type="ARBA" id="ARBA00022448"/>
    </source>
</evidence>
<dbReference type="GO" id="GO:0005737">
    <property type="term" value="C:cytoplasm"/>
    <property type="evidence" value="ECO:0007669"/>
    <property type="project" value="UniProtKB-SubCell"/>
</dbReference>